<keyword evidence="3" id="KW-1185">Reference proteome</keyword>
<evidence type="ECO:0000256" key="1">
    <source>
        <dbReference type="SAM" id="Phobius"/>
    </source>
</evidence>
<feature type="transmembrane region" description="Helical" evidence="1">
    <location>
        <begin position="204"/>
        <end position="229"/>
    </location>
</feature>
<accession>A0A8J6BB40</accession>
<evidence type="ECO:0000313" key="2">
    <source>
        <dbReference type="EMBL" id="KAG9397034.1"/>
    </source>
</evidence>
<reference evidence="2" key="1">
    <citation type="submission" date="2021-05" db="EMBL/GenBank/DDBJ databases">
        <title>A free-living protist that lacks canonical eukaryotic 1 DNA replication and segregation systems.</title>
        <authorList>
            <person name="Salas-Leiva D.E."/>
            <person name="Tromer E.C."/>
            <person name="Curtis B.A."/>
            <person name="Jerlstrom-Hultqvist J."/>
            <person name="Kolisko M."/>
            <person name="Yi Z."/>
            <person name="Salas-Leiva J.S."/>
            <person name="Gallot-Lavallee L."/>
            <person name="Kops G.J.P.L."/>
            <person name="Archibald J.M."/>
            <person name="Simpson A.G.B."/>
            <person name="Roger A.J."/>
        </authorList>
    </citation>
    <scope>NUCLEOTIDE SEQUENCE</scope>
    <source>
        <strain evidence="2">BICM</strain>
    </source>
</reference>
<gene>
    <name evidence="2" type="ORF">J8273_1391</name>
</gene>
<feature type="transmembrane region" description="Helical" evidence="1">
    <location>
        <begin position="163"/>
        <end position="183"/>
    </location>
</feature>
<evidence type="ECO:0000313" key="3">
    <source>
        <dbReference type="Proteomes" id="UP000717585"/>
    </source>
</evidence>
<feature type="transmembrane region" description="Helical" evidence="1">
    <location>
        <begin position="106"/>
        <end position="126"/>
    </location>
</feature>
<dbReference type="EMBL" id="JAHDYR010000004">
    <property type="protein sequence ID" value="KAG9397034.1"/>
    <property type="molecule type" value="Genomic_DNA"/>
</dbReference>
<keyword evidence="1" id="KW-1133">Transmembrane helix</keyword>
<feature type="transmembrane region" description="Helical" evidence="1">
    <location>
        <begin position="6"/>
        <end position="26"/>
    </location>
</feature>
<organism evidence="2 3">
    <name type="scientific">Carpediemonas membranifera</name>
    <dbReference type="NCBI Taxonomy" id="201153"/>
    <lineage>
        <taxon>Eukaryota</taxon>
        <taxon>Metamonada</taxon>
        <taxon>Carpediemonas-like organisms</taxon>
        <taxon>Carpediemonas</taxon>
    </lineage>
</organism>
<feature type="transmembrane region" description="Helical" evidence="1">
    <location>
        <begin position="138"/>
        <end position="157"/>
    </location>
</feature>
<protein>
    <submittedName>
        <fullName evidence="2">Uncharacterized protein</fullName>
    </submittedName>
</protein>
<name>A0A8J6BB40_9EUKA</name>
<keyword evidence="1" id="KW-0472">Membrane</keyword>
<sequence length="249" mass="27221">MIVLSSFALPILCLSLIGTFISIARLHSRLVAAERETTSEPRFPLIILLARLKHFKPGAKSTVKNFLWTVHLLQVLHVVAIGRFVVANNIVPTAAHPTALALLESFWLLIATLINMLHFALLVGVLESLRPGRRVVTFVCYIANLACVAAAVFGVSVKIPVRGAVAIQGVQLVVAALYLLTTYPSWHSSARARRSVHLHDGPKACLAVLISELLGCLVLPLPLAGVPYIELLAPMMLGIHQRYWAERVR</sequence>
<dbReference type="AlphaFoldDB" id="A0A8J6BB40"/>
<comment type="caution">
    <text evidence="2">The sequence shown here is derived from an EMBL/GenBank/DDBJ whole genome shotgun (WGS) entry which is preliminary data.</text>
</comment>
<keyword evidence="1" id="KW-0812">Transmembrane</keyword>
<dbReference type="Proteomes" id="UP000717585">
    <property type="component" value="Unassembled WGS sequence"/>
</dbReference>
<proteinExistence type="predicted"/>
<feature type="transmembrane region" description="Helical" evidence="1">
    <location>
        <begin position="66"/>
        <end position="86"/>
    </location>
</feature>